<accession>A0ABS0D752</accession>
<organism evidence="3 4">
    <name type="scientific">Nocardia higoensis</name>
    <dbReference type="NCBI Taxonomy" id="228599"/>
    <lineage>
        <taxon>Bacteria</taxon>
        <taxon>Bacillati</taxon>
        <taxon>Actinomycetota</taxon>
        <taxon>Actinomycetes</taxon>
        <taxon>Mycobacteriales</taxon>
        <taxon>Nocardiaceae</taxon>
        <taxon>Nocardia</taxon>
    </lineage>
</organism>
<name>A0ABS0D752_9NOCA</name>
<sequence length="164" mass="16175">MDNSDVLGEDLPACFPTDGEISLSLLRKTALAAVVSAGAVTGLVGAGSSAAAAPSYGTLALSPSTGRTVAAVGHPSRVVADAHAIRECGVYDCDLVLHITDSCGAIARGADGRFGWAAGPSRAEAEQAAIASLGDSAPPFPDLGSAQPRPAQVSVSGCTANTID</sequence>
<dbReference type="EMBL" id="JADLQN010000001">
    <property type="protein sequence ID" value="MBF6354295.1"/>
    <property type="molecule type" value="Genomic_DNA"/>
</dbReference>
<protein>
    <submittedName>
        <fullName evidence="3">DUF4189 domain-containing protein</fullName>
    </submittedName>
</protein>
<dbReference type="Proteomes" id="UP000707731">
    <property type="component" value="Unassembled WGS sequence"/>
</dbReference>
<proteinExistence type="predicted"/>
<evidence type="ECO:0000313" key="3">
    <source>
        <dbReference type="EMBL" id="MBF6354295.1"/>
    </source>
</evidence>
<dbReference type="InterPro" id="IPR025240">
    <property type="entry name" value="DUF4189"/>
</dbReference>
<evidence type="ECO:0000256" key="1">
    <source>
        <dbReference type="SAM" id="MobiDB-lite"/>
    </source>
</evidence>
<feature type="region of interest" description="Disordered" evidence="1">
    <location>
        <begin position="139"/>
        <end position="164"/>
    </location>
</feature>
<gene>
    <name evidence="3" type="ORF">IU449_07025</name>
</gene>
<evidence type="ECO:0000313" key="4">
    <source>
        <dbReference type="Proteomes" id="UP000707731"/>
    </source>
</evidence>
<evidence type="ECO:0000259" key="2">
    <source>
        <dbReference type="Pfam" id="PF13827"/>
    </source>
</evidence>
<feature type="domain" description="DUF4189" evidence="2">
    <location>
        <begin position="56"/>
        <end position="135"/>
    </location>
</feature>
<reference evidence="3 4" key="1">
    <citation type="submission" date="2020-10" db="EMBL/GenBank/DDBJ databases">
        <title>Identification of Nocardia species via Next-generation sequencing and recognition of intraspecies genetic diversity.</title>
        <authorList>
            <person name="Li P."/>
            <person name="Li P."/>
            <person name="Lu B."/>
        </authorList>
    </citation>
    <scope>NUCLEOTIDE SEQUENCE [LARGE SCALE GENOMIC DNA]</scope>
    <source>
        <strain evidence="3 4">BJ06-0143</strain>
    </source>
</reference>
<feature type="compositionally biased region" description="Polar residues" evidence="1">
    <location>
        <begin position="153"/>
        <end position="164"/>
    </location>
</feature>
<dbReference type="Pfam" id="PF13827">
    <property type="entry name" value="DUF4189"/>
    <property type="match status" value="1"/>
</dbReference>
<keyword evidence="4" id="KW-1185">Reference proteome</keyword>
<comment type="caution">
    <text evidence="3">The sequence shown here is derived from an EMBL/GenBank/DDBJ whole genome shotgun (WGS) entry which is preliminary data.</text>
</comment>